<dbReference type="GO" id="GO:0043531">
    <property type="term" value="F:ADP binding"/>
    <property type="evidence" value="ECO:0007669"/>
    <property type="project" value="InterPro"/>
</dbReference>
<proteinExistence type="predicted"/>
<dbReference type="OrthoDB" id="3275754at2"/>
<dbReference type="PANTHER" id="PTHR47691:SF3">
    <property type="entry name" value="HTH-TYPE TRANSCRIPTIONAL REGULATOR RV0890C-RELATED"/>
    <property type="match status" value="1"/>
</dbReference>
<feature type="region of interest" description="Disordered" evidence="1">
    <location>
        <begin position="1"/>
        <end position="20"/>
    </location>
</feature>
<comment type="caution">
    <text evidence="2">The sequence shown here is derived from an EMBL/GenBank/DDBJ whole genome shotgun (WGS) entry which is preliminary data.</text>
</comment>
<dbReference type="Pfam" id="PF13424">
    <property type="entry name" value="TPR_12"/>
    <property type="match status" value="1"/>
</dbReference>
<evidence type="ECO:0000313" key="3">
    <source>
        <dbReference type="Proteomes" id="UP000272729"/>
    </source>
</evidence>
<dbReference type="AlphaFoldDB" id="A0A495XH32"/>
<evidence type="ECO:0000313" key="2">
    <source>
        <dbReference type="EMBL" id="RKT73367.1"/>
    </source>
</evidence>
<organism evidence="2 3">
    <name type="scientific">Saccharothrix variisporea</name>
    <dbReference type="NCBI Taxonomy" id="543527"/>
    <lineage>
        <taxon>Bacteria</taxon>
        <taxon>Bacillati</taxon>
        <taxon>Actinomycetota</taxon>
        <taxon>Actinomycetes</taxon>
        <taxon>Pseudonocardiales</taxon>
        <taxon>Pseudonocardiaceae</taxon>
        <taxon>Saccharothrix</taxon>
    </lineage>
</organism>
<sequence>MADGTATTRNDIEGNPHTAVQAGTISGDVHIHVPATANPAVPRQLPAPPRSFSGREPELAALAEAVDDGPQQGATVAISAIGGMGGIGKTSLALHWAHLNQSRFPDGQLYVNLRGFDPDGEPLDPAVAVRGFLDALGVAPSSIPADLDAQAALYRTLLADRRMLVVLDNAVDEHQVLPLLPGTGTSTVLVTSRNTLNGLAGAHGARLLSLDVLSADAATTMLEGYLGADRVAGEPDAVRALIELCGGLPLALSVVAARASMYRDFPLDEFVAELRDSGRRLDAFEGRFPQHDLRAVFDWSYRALPEAQARVFRMLGEVTAPDTTVAAVANLVAVSDVECRRLLRHLVEAHLVENHAPRRYRMHDLVRLWALEKSRQLDPDTERAAAQERFVDFHLHTAVAASVQVDGQRTRVPAAEPVTGCRPLDFADRTAALEWLDAEHACLLAAGKVAVDRRWHAKVWQLAYALDTFHWRRGHVHDHFALWQDALNAAEELGDSTLLGKAHRYLGFAASRRGLHDEAARHLTRALELAVRMGDVREEGRAHQDFAHAWEVRGDYGKALEHAMLAWPLFRDAGTPVWEARALNLAGSYQARLGNHARARELCSRSLELSRELRDLDGEAASLDCLADAHVRSGDHHTAVTLYREALRLRRQLGNAYGAADSTAGLGRSLAAIGAHVEAVDTLREAYSLYQTQSRFAEAAALRVLLDSLGIPSTR</sequence>
<dbReference type="Gene3D" id="1.25.40.10">
    <property type="entry name" value="Tetratricopeptide repeat domain"/>
    <property type="match status" value="1"/>
</dbReference>
<accession>A0A495XH32</accession>
<keyword evidence="3" id="KW-1185">Reference proteome</keyword>
<dbReference type="Proteomes" id="UP000272729">
    <property type="component" value="Unassembled WGS sequence"/>
</dbReference>
<dbReference type="PANTHER" id="PTHR47691">
    <property type="entry name" value="REGULATOR-RELATED"/>
    <property type="match status" value="1"/>
</dbReference>
<dbReference type="InterPro" id="IPR011990">
    <property type="entry name" value="TPR-like_helical_dom_sf"/>
</dbReference>
<dbReference type="EMBL" id="RBXR01000001">
    <property type="protein sequence ID" value="RKT73367.1"/>
    <property type="molecule type" value="Genomic_DNA"/>
</dbReference>
<dbReference type="InterPro" id="IPR027417">
    <property type="entry name" value="P-loop_NTPase"/>
</dbReference>
<protein>
    <submittedName>
        <fullName evidence="2">Putative ATPase</fullName>
    </submittedName>
</protein>
<name>A0A495XH32_9PSEU</name>
<dbReference type="SUPFAM" id="SSF48452">
    <property type="entry name" value="TPR-like"/>
    <property type="match status" value="1"/>
</dbReference>
<dbReference type="PRINTS" id="PR00364">
    <property type="entry name" value="DISEASERSIST"/>
</dbReference>
<dbReference type="InterPro" id="IPR019734">
    <property type="entry name" value="TPR_rpt"/>
</dbReference>
<gene>
    <name evidence="2" type="ORF">DFJ66_6699</name>
</gene>
<dbReference type="Gene3D" id="3.40.50.300">
    <property type="entry name" value="P-loop containing nucleotide triphosphate hydrolases"/>
    <property type="match status" value="1"/>
</dbReference>
<evidence type="ECO:0000256" key="1">
    <source>
        <dbReference type="SAM" id="MobiDB-lite"/>
    </source>
</evidence>
<dbReference type="SUPFAM" id="SSF52540">
    <property type="entry name" value="P-loop containing nucleoside triphosphate hydrolases"/>
    <property type="match status" value="1"/>
</dbReference>
<dbReference type="RefSeq" id="WP_121227091.1">
    <property type="nucleotide sequence ID" value="NZ_JBIUBA010000014.1"/>
</dbReference>
<reference evidence="2 3" key="1">
    <citation type="submission" date="2018-10" db="EMBL/GenBank/DDBJ databases">
        <title>Sequencing the genomes of 1000 actinobacteria strains.</title>
        <authorList>
            <person name="Klenk H.-P."/>
        </authorList>
    </citation>
    <scope>NUCLEOTIDE SEQUENCE [LARGE SCALE GENOMIC DNA]</scope>
    <source>
        <strain evidence="2 3">DSM 43911</strain>
    </source>
</reference>
<dbReference type="SMART" id="SM00028">
    <property type="entry name" value="TPR"/>
    <property type="match status" value="5"/>
</dbReference>